<dbReference type="Pfam" id="PF01047">
    <property type="entry name" value="MarR"/>
    <property type="match status" value="1"/>
</dbReference>
<evidence type="ECO:0000313" key="4">
    <source>
        <dbReference type="Proteomes" id="UP001332931"/>
    </source>
</evidence>
<evidence type="ECO:0000259" key="2">
    <source>
        <dbReference type="PROSITE" id="PS50995"/>
    </source>
</evidence>
<dbReference type="InterPro" id="IPR036390">
    <property type="entry name" value="WH_DNA-bd_sf"/>
</dbReference>
<dbReference type="EMBL" id="JAZGJQ010000003">
    <property type="protein sequence ID" value="MEE6147063.1"/>
    <property type="molecule type" value="Genomic_DNA"/>
</dbReference>
<keyword evidence="4" id="KW-1185">Reference proteome</keyword>
<dbReference type="InterPro" id="IPR000835">
    <property type="entry name" value="HTH_MarR-typ"/>
</dbReference>
<dbReference type="PANTHER" id="PTHR33164:SF57">
    <property type="entry name" value="MARR-FAMILY TRANSCRIPTIONAL REGULATOR"/>
    <property type="match status" value="1"/>
</dbReference>
<organism evidence="3 4">
    <name type="scientific">Olsenella absiana</name>
    <dbReference type="NCBI Taxonomy" id="3115222"/>
    <lineage>
        <taxon>Bacteria</taxon>
        <taxon>Bacillati</taxon>
        <taxon>Actinomycetota</taxon>
        <taxon>Coriobacteriia</taxon>
        <taxon>Coriobacteriales</taxon>
        <taxon>Atopobiaceae</taxon>
        <taxon>Olsenella</taxon>
    </lineage>
</organism>
<dbReference type="PANTHER" id="PTHR33164">
    <property type="entry name" value="TRANSCRIPTIONAL REGULATOR, MARR FAMILY"/>
    <property type="match status" value="1"/>
</dbReference>
<evidence type="ECO:0000256" key="1">
    <source>
        <dbReference type="SAM" id="MobiDB-lite"/>
    </source>
</evidence>
<comment type="caution">
    <text evidence="3">The sequence shown here is derived from an EMBL/GenBank/DDBJ whole genome shotgun (WGS) entry which is preliminary data.</text>
</comment>
<name>A0ABU7R8Y3_9ACTN</name>
<feature type="domain" description="HTH marR-type" evidence="2">
    <location>
        <begin position="34"/>
        <end position="173"/>
    </location>
</feature>
<dbReference type="PROSITE" id="PS50995">
    <property type="entry name" value="HTH_MARR_2"/>
    <property type="match status" value="1"/>
</dbReference>
<dbReference type="SUPFAM" id="SSF46785">
    <property type="entry name" value="Winged helix' DNA-binding domain"/>
    <property type="match status" value="1"/>
</dbReference>
<reference evidence="3 4" key="1">
    <citation type="submission" date="2024-01" db="EMBL/GenBank/DDBJ databases">
        <title>Description of Olsenella sp. nov., isolated from pig feces.</title>
        <authorList>
            <person name="Chang Y.-H."/>
        </authorList>
    </citation>
    <scope>NUCLEOTIDE SEQUENCE [LARGE SCALE GENOMIC DNA]</scope>
    <source>
        <strain evidence="3 4">YH-ols2223</strain>
    </source>
</reference>
<proteinExistence type="predicted"/>
<evidence type="ECO:0000313" key="3">
    <source>
        <dbReference type="EMBL" id="MEE6147063.1"/>
    </source>
</evidence>
<dbReference type="RefSeq" id="WP_330957831.1">
    <property type="nucleotide sequence ID" value="NZ_JAZGJQ010000003.1"/>
</dbReference>
<dbReference type="SMART" id="SM00347">
    <property type="entry name" value="HTH_MARR"/>
    <property type="match status" value="1"/>
</dbReference>
<sequence length="178" mass="19315">MPADLGGATGTTTVGETPSPARAPETAADPVGSAEEATDVALRPAYRMRVVFERTVMAPYRDTYRGELGQAQVELLELLYMRGPLRQQDLARELRTSKQHVSKMLARLAEVGHVTLAADSASARGHVAALSDEGRAYVDDHIMQGSRQVQAIFSHLSASEREELAQAMDTVARLLEKV</sequence>
<dbReference type="InterPro" id="IPR036388">
    <property type="entry name" value="WH-like_DNA-bd_sf"/>
</dbReference>
<feature type="region of interest" description="Disordered" evidence="1">
    <location>
        <begin position="1"/>
        <end position="37"/>
    </location>
</feature>
<dbReference type="Gene3D" id="1.10.10.10">
    <property type="entry name" value="Winged helix-like DNA-binding domain superfamily/Winged helix DNA-binding domain"/>
    <property type="match status" value="1"/>
</dbReference>
<dbReference type="Proteomes" id="UP001332931">
    <property type="component" value="Unassembled WGS sequence"/>
</dbReference>
<gene>
    <name evidence="3" type="ORF">VXJ25_03485</name>
</gene>
<protein>
    <submittedName>
        <fullName evidence="3">MarR family winged helix-turn-helix transcriptional regulator</fullName>
    </submittedName>
</protein>
<accession>A0ABU7R8Y3</accession>
<dbReference type="InterPro" id="IPR039422">
    <property type="entry name" value="MarR/SlyA-like"/>
</dbReference>